<reference evidence="1" key="1">
    <citation type="submission" date="2022-10" db="EMBL/GenBank/DDBJ databases">
        <authorList>
            <person name="Koch H."/>
        </authorList>
    </citation>
    <scope>NUCLEOTIDE SEQUENCE</scope>
    <source>
        <strain evidence="1">DNF</strain>
    </source>
</reference>
<protein>
    <submittedName>
        <fullName evidence="1">Uncharacterized protein</fullName>
    </submittedName>
</protein>
<sequence>MVDLTMMNHRNWKRRIDTILFDAMESYGAFEERPRLWMEKFPRRIFISWVRNDLTKRDEIL</sequence>
<evidence type="ECO:0000313" key="1">
    <source>
        <dbReference type="EMBL" id="CAI4030724.1"/>
    </source>
</evidence>
<gene>
    <name evidence="1" type="ORF">DNFV4_01153</name>
</gene>
<organism evidence="1 2">
    <name type="scientific">Nitrospira tepida</name>
    <dbReference type="NCBI Taxonomy" id="2973512"/>
    <lineage>
        <taxon>Bacteria</taxon>
        <taxon>Pseudomonadati</taxon>
        <taxon>Nitrospirota</taxon>
        <taxon>Nitrospiria</taxon>
        <taxon>Nitrospirales</taxon>
        <taxon>Nitrospiraceae</taxon>
        <taxon>Nitrospira</taxon>
    </lineage>
</organism>
<proteinExistence type="predicted"/>
<evidence type="ECO:0000313" key="2">
    <source>
        <dbReference type="Proteomes" id="UP001179121"/>
    </source>
</evidence>
<dbReference type="KEGG" id="nti:DNFV4_01153"/>
<keyword evidence="2" id="KW-1185">Reference proteome</keyword>
<accession>A0AA86T2F8</accession>
<dbReference type="EMBL" id="OX365700">
    <property type="protein sequence ID" value="CAI4030724.1"/>
    <property type="molecule type" value="Genomic_DNA"/>
</dbReference>
<name>A0AA86T2F8_9BACT</name>
<dbReference type="Proteomes" id="UP001179121">
    <property type="component" value="Chromosome"/>
</dbReference>
<dbReference type="AlphaFoldDB" id="A0AA86T2F8"/>